<keyword evidence="4" id="KW-0677">Repeat</keyword>
<evidence type="ECO:0000259" key="9">
    <source>
        <dbReference type="PROSITE" id="PS50157"/>
    </source>
</evidence>
<dbReference type="PROSITE" id="PS50157">
    <property type="entry name" value="ZINC_FINGER_C2H2_2"/>
    <property type="match status" value="3"/>
</dbReference>
<comment type="caution">
    <text evidence="10">The sequence shown here is derived from an EMBL/GenBank/DDBJ whole genome shotgun (WGS) entry which is preliminary data.</text>
</comment>
<gene>
    <name evidence="10" type="ORF">HNY73_009660</name>
</gene>
<dbReference type="EMBL" id="JABXBU010000015">
    <property type="protein sequence ID" value="KAF8788126.1"/>
    <property type="molecule type" value="Genomic_DNA"/>
</dbReference>
<evidence type="ECO:0000256" key="7">
    <source>
        <dbReference type="ARBA" id="ARBA00023242"/>
    </source>
</evidence>
<dbReference type="Pfam" id="PF00096">
    <property type="entry name" value="zf-C2H2"/>
    <property type="match status" value="2"/>
</dbReference>
<evidence type="ECO:0000256" key="3">
    <source>
        <dbReference type="ARBA" id="ARBA00022723"/>
    </source>
</evidence>
<protein>
    <submittedName>
        <fullName evidence="10">Zinc finger and BTB domain-containing protein like</fullName>
    </submittedName>
</protein>
<name>A0A8T0FAC0_ARGBR</name>
<dbReference type="AlphaFoldDB" id="A0A8T0FAC0"/>
<dbReference type="InterPro" id="IPR036236">
    <property type="entry name" value="Znf_C2H2_sf"/>
</dbReference>
<accession>A0A8T0FAC0</accession>
<reference evidence="10" key="1">
    <citation type="journal article" date="2020" name="bioRxiv">
        <title>Chromosome-level reference genome of the European wasp spider Argiope bruennichi: a resource for studies on range expansion and evolutionary adaptation.</title>
        <authorList>
            <person name="Sheffer M.M."/>
            <person name="Hoppe A."/>
            <person name="Krehenwinkel H."/>
            <person name="Uhl G."/>
            <person name="Kuss A.W."/>
            <person name="Jensen L."/>
            <person name="Jensen C."/>
            <person name="Gillespie R.G."/>
            <person name="Hoff K.J."/>
            <person name="Prost S."/>
        </authorList>
    </citation>
    <scope>NUCLEOTIDE SEQUENCE</scope>
</reference>
<dbReference type="GO" id="GO:0000981">
    <property type="term" value="F:DNA-binding transcription factor activity, RNA polymerase II-specific"/>
    <property type="evidence" value="ECO:0007669"/>
    <property type="project" value="TreeGrafter"/>
</dbReference>
<evidence type="ECO:0000256" key="6">
    <source>
        <dbReference type="ARBA" id="ARBA00022833"/>
    </source>
</evidence>
<dbReference type="SMART" id="SM00355">
    <property type="entry name" value="ZnF_C2H2"/>
    <property type="match status" value="2"/>
</dbReference>
<dbReference type="PANTHER" id="PTHR23235">
    <property type="entry name" value="KRUEPPEL-LIKE TRANSCRIPTION FACTOR"/>
    <property type="match status" value="1"/>
</dbReference>
<dbReference type="Gene3D" id="3.30.160.60">
    <property type="entry name" value="Classic Zinc Finger"/>
    <property type="match status" value="3"/>
</dbReference>
<comment type="subcellular location">
    <subcellularLocation>
        <location evidence="1">Nucleus</location>
    </subcellularLocation>
</comment>
<sequence length="123" mass="13939">MNAASVTKSSPRSLLCYLINLLIKTYSNISGQMNTFTSAVSFIKQSTKQCPYCPYATLNSTNLKNHLIVHTGEKPYICNVCRKSFTQKGSLKIHMRLHSGEKPYECQDCGRKFTQLVQLKKEL</sequence>
<reference evidence="10" key="2">
    <citation type="submission" date="2020-06" db="EMBL/GenBank/DDBJ databases">
        <authorList>
            <person name="Sheffer M."/>
        </authorList>
    </citation>
    <scope>NUCLEOTIDE SEQUENCE</scope>
</reference>
<keyword evidence="6" id="KW-0862">Zinc</keyword>
<dbReference type="GO" id="GO:0008270">
    <property type="term" value="F:zinc ion binding"/>
    <property type="evidence" value="ECO:0007669"/>
    <property type="project" value="UniProtKB-KW"/>
</dbReference>
<dbReference type="GO" id="GO:0005634">
    <property type="term" value="C:nucleus"/>
    <property type="evidence" value="ECO:0007669"/>
    <property type="project" value="UniProtKB-SubCell"/>
</dbReference>
<evidence type="ECO:0000313" key="11">
    <source>
        <dbReference type="Proteomes" id="UP000807504"/>
    </source>
</evidence>
<dbReference type="InterPro" id="IPR013087">
    <property type="entry name" value="Znf_C2H2_type"/>
</dbReference>
<organism evidence="10 11">
    <name type="scientific">Argiope bruennichi</name>
    <name type="common">Wasp spider</name>
    <name type="synonym">Aranea bruennichi</name>
    <dbReference type="NCBI Taxonomy" id="94029"/>
    <lineage>
        <taxon>Eukaryota</taxon>
        <taxon>Metazoa</taxon>
        <taxon>Ecdysozoa</taxon>
        <taxon>Arthropoda</taxon>
        <taxon>Chelicerata</taxon>
        <taxon>Arachnida</taxon>
        <taxon>Araneae</taxon>
        <taxon>Araneomorphae</taxon>
        <taxon>Entelegynae</taxon>
        <taxon>Araneoidea</taxon>
        <taxon>Araneidae</taxon>
        <taxon>Argiope</taxon>
    </lineage>
</organism>
<feature type="domain" description="C2H2-type" evidence="9">
    <location>
        <begin position="48"/>
        <end position="75"/>
    </location>
</feature>
<keyword evidence="11" id="KW-1185">Reference proteome</keyword>
<dbReference type="FunFam" id="3.30.160.60:FF:000100">
    <property type="entry name" value="Zinc finger 45-like"/>
    <property type="match status" value="1"/>
</dbReference>
<dbReference type="FunFam" id="3.30.160.60:FF:000475">
    <property type="entry name" value="zinc finger protein 32 isoform X1"/>
    <property type="match status" value="1"/>
</dbReference>
<evidence type="ECO:0000313" key="10">
    <source>
        <dbReference type="EMBL" id="KAF8788126.1"/>
    </source>
</evidence>
<evidence type="ECO:0000256" key="1">
    <source>
        <dbReference type="ARBA" id="ARBA00004123"/>
    </source>
</evidence>
<keyword evidence="5 8" id="KW-0863">Zinc-finger</keyword>
<dbReference type="PROSITE" id="PS00028">
    <property type="entry name" value="ZINC_FINGER_C2H2_1"/>
    <property type="match status" value="1"/>
</dbReference>
<evidence type="ECO:0000256" key="5">
    <source>
        <dbReference type="ARBA" id="ARBA00022771"/>
    </source>
</evidence>
<comment type="similarity">
    <text evidence="2">Belongs to the krueppel C2H2-type zinc-finger protein family.</text>
</comment>
<feature type="domain" description="C2H2-type" evidence="9">
    <location>
        <begin position="104"/>
        <end position="123"/>
    </location>
</feature>
<feature type="domain" description="C2H2-type" evidence="9">
    <location>
        <begin position="76"/>
        <end position="103"/>
    </location>
</feature>
<evidence type="ECO:0000256" key="4">
    <source>
        <dbReference type="ARBA" id="ARBA00022737"/>
    </source>
</evidence>
<dbReference type="SUPFAM" id="SSF57667">
    <property type="entry name" value="beta-beta-alpha zinc fingers"/>
    <property type="match status" value="2"/>
</dbReference>
<dbReference type="GO" id="GO:0000978">
    <property type="term" value="F:RNA polymerase II cis-regulatory region sequence-specific DNA binding"/>
    <property type="evidence" value="ECO:0007669"/>
    <property type="project" value="TreeGrafter"/>
</dbReference>
<evidence type="ECO:0000256" key="2">
    <source>
        <dbReference type="ARBA" id="ARBA00006991"/>
    </source>
</evidence>
<evidence type="ECO:0000256" key="8">
    <source>
        <dbReference type="PROSITE-ProRule" id="PRU00042"/>
    </source>
</evidence>
<keyword evidence="3" id="KW-0479">Metal-binding</keyword>
<keyword evidence="7" id="KW-0539">Nucleus</keyword>
<dbReference type="Proteomes" id="UP000807504">
    <property type="component" value="Unassembled WGS sequence"/>
</dbReference>
<proteinExistence type="inferred from homology"/>
<dbReference type="PANTHER" id="PTHR23235:SF142">
    <property type="entry name" value="ZINC FINGER PROTEIN 384"/>
    <property type="match status" value="1"/>
</dbReference>